<dbReference type="RefSeq" id="WP_102247605.1">
    <property type="nucleotide sequence ID" value="NZ_CP025682.1"/>
</dbReference>
<keyword evidence="4" id="KW-0282">Flagellum</keyword>
<reference evidence="4 5" key="1">
    <citation type="submission" date="2018-01" db="EMBL/GenBank/DDBJ databases">
        <authorList>
            <person name="Fu G.-Y."/>
        </authorList>
    </citation>
    <scope>NUCLEOTIDE SEQUENCE [LARGE SCALE GENOMIC DNA]</scope>
    <source>
        <strain evidence="4 5">SY39</strain>
    </source>
</reference>
<dbReference type="Proteomes" id="UP000242205">
    <property type="component" value="Chromosome"/>
</dbReference>
<evidence type="ECO:0000313" key="4">
    <source>
        <dbReference type="EMBL" id="AUN95557.1"/>
    </source>
</evidence>
<evidence type="ECO:0000256" key="3">
    <source>
        <dbReference type="ARBA" id="ARBA00022795"/>
    </source>
</evidence>
<dbReference type="GO" id="GO:0044780">
    <property type="term" value="P:bacterial-type flagellum assembly"/>
    <property type="evidence" value="ECO:0007669"/>
    <property type="project" value="InterPro"/>
</dbReference>
<evidence type="ECO:0000256" key="2">
    <source>
        <dbReference type="ARBA" id="ARBA00007703"/>
    </source>
</evidence>
<organism evidence="4 5">
    <name type="scientific">Pseudazoarcus pumilus</name>
    <dbReference type="NCBI Taxonomy" id="2067960"/>
    <lineage>
        <taxon>Bacteria</taxon>
        <taxon>Pseudomonadati</taxon>
        <taxon>Pseudomonadota</taxon>
        <taxon>Betaproteobacteria</taxon>
        <taxon>Rhodocyclales</taxon>
        <taxon>Zoogloeaceae</taxon>
        <taxon>Pseudazoarcus</taxon>
    </lineage>
</organism>
<evidence type="ECO:0000256" key="1">
    <source>
        <dbReference type="ARBA" id="ARBA00002397"/>
    </source>
</evidence>
<dbReference type="Pfam" id="PF05130">
    <property type="entry name" value="FlgN"/>
    <property type="match status" value="1"/>
</dbReference>
<dbReference type="KEGG" id="atw:C0099_11825"/>
<dbReference type="AlphaFoldDB" id="A0A2I6S8I7"/>
<accession>A0A2I6S8I7</accession>
<name>A0A2I6S8I7_9RHOO</name>
<dbReference type="SUPFAM" id="SSF140566">
    <property type="entry name" value="FlgN-like"/>
    <property type="match status" value="1"/>
</dbReference>
<sequence>MSNAAARPRLAQAVEAELTLLERFQDLLRREQELLIAGDTDALMALTTRKSELHRQLQRQHDALSMLLGQLGHTPSSEAVHTLCADLPDTLARWNRVLEVGADVRALNEINGKLIVERMQNNQAALSVLLAAADQPALYDAEGTARPTGRGRHLGSA</sequence>
<keyword evidence="4" id="KW-0969">Cilium</keyword>
<dbReference type="InterPro" id="IPR007809">
    <property type="entry name" value="FlgN-like"/>
</dbReference>
<comment type="similarity">
    <text evidence="2">Belongs to the FlgN family.</text>
</comment>
<dbReference type="Gene3D" id="1.20.58.300">
    <property type="entry name" value="FlgN-like"/>
    <property type="match status" value="1"/>
</dbReference>
<comment type="function">
    <text evidence="1">Required for the efficient initiation of filament assembly.</text>
</comment>
<keyword evidence="4" id="KW-0966">Cell projection</keyword>
<dbReference type="EMBL" id="CP025682">
    <property type="protein sequence ID" value="AUN95557.1"/>
    <property type="molecule type" value="Genomic_DNA"/>
</dbReference>
<gene>
    <name evidence="4" type="ORF">C0099_11825</name>
</gene>
<keyword evidence="3" id="KW-1005">Bacterial flagellum biogenesis</keyword>
<keyword evidence="5" id="KW-1185">Reference proteome</keyword>
<evidence type="ECO:0000313" key="5">
    <source>
        <dbReference type="Proteomes" id="UP000242205"/>
    </source>
</evidence>
<dbReference type="OrthoDB" id="9180271at2"/>
<dbReference type="InterPro" id="IPR036679">
    <property type="entry name" value="FlgN-like_sf"/>
</dbReference>
<protein>
    <submittedName>
        <fullName evidence="4">Flagellar protein FlgN</fullName>
    </submittedName>
</protein>
<proteinExistence type="inferred from homology"/>